<proteinExistence type="predicted"/>
<evidence type="ECO:0000313" key="5">
    <source>
        <dbReference type="Proteomes" id="UP000518206"/>
    </source>
</evidence>
<organism evidence="4 5">
    <name type="scientific">Cellulomonas cellasea</name>
    <dbReference type="NCBI Taxonomy" id="43670"/>
    <lineage>
        <taxon>Bacteria</taxon>
        <taxon>Bacillati</taxon>
        <taxon>Actinomycetota</taxon>
        <taxon>Actinomycetes</taxon>
        <taxon>Micrococcales</taxon>
        <taxon>Cellulomonadaceae</taxon>
        <taxon>Cellulomonas</taxon>
    </lineage>
</organism>
<feature type="domain" description="HTH cro/C1-type" evidence="3">
    <location>
        <begin position="40"/>
        <end position="94"/>
    </location>
</feature>
<dbReference type="SUPFAM" id="SSF47413">
    <property type="entry name" value="lambda repressor-like DNA-binding domains"/>
    <property type="match status" value="1"/>
</dbReference>
<dbReference type="GO" id="GO:0005829">
    <property type="term" value="C:cytosol"/>
    <property type="evidence" value="ECO:0007669"/>
    <property type="project" value="TreeGrafter"/>
</dbReference>
<dbReference type="PANTHER" id="PTHR46797">
    <property type="entry name" value="HTH-TYPE TRANSCRIPTIONAL REGULATOR"/>
    <property type="match status" value="1"/>
</dbReference>
<dbReference type="InterPro" id="IPR050807">
    <property type="entry name" value="TransReg_Diox_bact_type"/>
</dbReference>
<keyword evidence="1 4" id="KW-0238">DNA-binding</keyword>
<name>A0A7W4YBN5_9CELL</name>
<protein>
    <submittedName>
        <fullName evidence="4">DNA-binding XRE family transcriptional regulator</fullName>
    </submittedName>
</protein>
<dbReference type="InterPro" id="IPR001387">
    <property type="entry name" value="Cro/C1-type_HTH"/>
</dbReference>
<gene>
    <name evidence="4" type="ORF">FHR80_003028</name>
</gene>
<reference evidence="4 5" key="2">
    <citation type="submission" date="2020-08" db="EMBL/GenBank/DDBJ databases">
        <authorList>
            <person name="Partida-Martinez L."/>
            <person name="Huntemann M."/>
            <person name="Clum A."/>
            <person name="Wang J."/>
            <person name="Palaniappan K."/>
            <person name="Ritter S."/>
            <person name="Chen I.-M."/>
            <person name="Stamatis D."/>
            <person name="Reddy T."/>
            <person name="O'Malley R."/>
            <person name="Daum C."/>
            <person name="Shapiro N."/>
            <person name="Ivanova N."/>
            <person name="Kyrpides N."/>
            <person name="Woyke T."/>
        </authorList>
    </citation>
    <scope>NUCLEOTIDE SEQUENCE [LARGE SCALE GENOMIC DNA]</scope>
    <source>
        <strain evidence="4 5">RAS26</strain>
    </source>
</reference>
<evidence type="ECO:0000256" key="2">
    <source>
        <dbReference type="SAM" id="MobiDB-lite"/>
    </source>
</evidence>
<evidence type="ECO:0000313" key="4">
    <source>
        <dbReference type="EMBL" id="MBB2924100.1"/>
    </source>
</evidence>
<comment type="caution">
    <text evidence="4">The sequence shown here is derived from an EMBL/GenBank/DDBJ whole genome shotgun (WGS) entry which is preliminary data.</text>
</comment>
<dbReference type="InterPro" id="IPR010982">
    <property type="entry name" value="Lambda_DNA-bd_dom_sf"/>
</dbReference>
<evidence type="ECO:0000256" key="1">
    <source>
        <dbReference type="ARBA" id="ARBA00023125"/>
    </source>
</evidence>
<dbReference type="EMBL" id="JACHVX010000004">
    <property type="protein sequence ID" value="MBB2924100.1"/>
    <property type="molecule type" value="Genomic_DNA"/>
</dbReference>
<sequence>MAESQRSQHLDAGRGGLSPRPAIADDELKLSQQRAFGARVRAIRKTVGLSQERLASAAGLDRAYVGHVENGRRNISLNAMWQLARALDTSPDAFFGPAPSAVTSPPAHIDGLAASD</sequence>
<reference evidence="4 5" key="1">
    <citation type="submission" date="2020-08" db="EMBL/GenBank/DDBJ databases">
        <title>The Agave Microbiome: Exploring the role of microbial communities in plant adaptations to desert environments.</title>
        <authorList>
            <person name="Partida-Martinez L.P."/>
        </authorList>
    </citation>
    <scope>NUCLEOTIDE SEQUENCE [LARGE SCALE GENOMIC DNA]</scope>
    <source>
        <strain evidence="4 5">RAS26</strain>
    </source>
</reference>
<dbReference type="PROSITE" id="PS50943">
    <property type="entry name" value="HTH_CROC1"/>
    <property type="match status" value="1"/>
</dbReference>
<dbReference type="Pfam" id="PF01381">
    <property type="entry name" value="HTH_3"/>
    <property type="match status" value="1"/>
</dbReference>
<dbReference type="Proteomes" id="UP000518206">
    <property type="component" value="Unassembled WGS sequence"/>
</dbReference>
<dbReference type="CDD" id="cd00093">
    <property type="entry name" value="HTH_XRE"/>
    <property type="match status" value="1"/>
</dbReference>
<feature type="region of interest" description="Disordered" evidence="2">
    <location>
        <begin position="1"/>
        <end position="26"/>
    </location>
</feature>
<accession>A0A7W4YBN5</accession>
<feature type="compositionally biased region" description="Basic and acidic residues" evidence="2">
    <location>
        <begin position="1"/>
        <end position="12"/>
    </location>
</feature>
<dbReference type="GO" id="GO:0003700">
    <property type="term" value="F:DNA-binding transcription factor activity"/>
    <property type="evidence" value="ECO:0007669"/>
    <property type="project" value="TreeGrafter"/>
</dbReference>
<evidence type="ECO:0000259" key="3">
    <source>
        <dbReference type="PROSITE" id="PS50943"/>
    </source>
</evidence>
<feature type="region of interest" description="Disordered" evidence="2">
    <location>
        <begin position="97"/>
        <end position="116"/>
    </location>
</feature>
<dbReference type="SMART" id="SM00530">
    <property type="entry name" value="HTH_XRE"/>
    <property type="match status" value="1"/>
</dbReference>
<dbReference type="AlphaFoldDB" id="A0A7W4YBN5"/>
<dbReference type="PANTHER" id="PTHR46797:SF1">
    <property type="entry name" value="METHYLPHOSPHONATE SYNTHASE"/>
    <property type="match status" value="1"/>
</dbReference>
<dbReference type="GO" id="GO:0003677">
    <property type="term" value="F:DNA binding"/>
    <property type="evidence" value="ECO:0007669"/>
    <property type="project" value="UniProtKB-KW"/>
</dbReference>
<dbReference type="Gene3D" id="1.10.260.40">
    <property type="entry name" value="lambda repressor-like DNA-binding domains"/>
    <property type="match status" value="1"/>
</dbReference>
<dbReference type="RefSeq" id="WP_221196524.1">
    <property type="nucleotide sequence ID" value="NZ_JACHVX010000004.1"/>
</dbReference>